<name>B6DTP4_BODSA</name>
<sequence length="161" mass="17715">MSTNQLSGSLPSSYGSWTSLVNFSANSNKLCGSIPESFARWTNLQRIFLSNNAVEGSLPLFIAESWRNILTIGFGNNNFPGTIPASYASLNATLVELLQCNQLSGSLPDSFGTMRALRSLPPMWGWFFKLPEALWPWPAEYLCERDNSVIVVFNRSGGAGR</sequence>
<keyword evidence="3" id="KW-0675">Receptor</keyword>
<dbReference type="GO" id="GO:0016301">
    <property type="term" value="F:kinase activity"/>
    <property type="evidence" value="ECO:0007669"/>
    <property type="project" value="UniProtKB-KW"/>
</dbReference>
<comment type="subcellular location">
    <subcellularLocation>
        <location evidence="1">Membrane</location>
        <topology evidence="1">Single-pass membrane protein</topology>
    </subcellularLocation>
</comment>
<dbReference type="GO" id="GO:0016020">
    <property type="term" value="C:membrane"/>
    <property type="evidence" value="ECO:0007669"/>
    <property type="project" value="UniProtKB-SubCell"/>
</dbReference>
<organism evidence="3">
    <name type="scientific">Bodo saltans</name>
    <name type="common">Flagellated protozoan</name>
    <dbReference type="NCBI Taxonomy" id="75058"/>
    <lineage>
        <taxon>Eukaryota</taxon>
        <taxon>Discoba</taxon>
        <taxon>Euglenozoa</taxon>
        <taxon>Kinetoplastea</taxon>
        <taxon>Metakinetoplastina</taxon>
        <taxon>Eubodonida</taxon>
        <taxon>Bodonidae</taxon>
        <taxon>Bodo</taxon>
    </lineage>
</organism>
<evidence type="ECO:0000256" key="2">
    <source>
        <dbReference type="ARBA" id="ARBA00022729"/>
    </source>
</evidence>
<dbReference type="InterPro" id="IPR032675">
    <property type="entry name" value="LRR_dom_sf"/>
</dbReference>
<keyword evidence="3" id="KW-0418">Kinase</keyword>
<dbReference type="Pfam" id="PF00560">
    <property type="entry name" value="LRR_1"/>
    <property type="match status" value="1"/>
</dbReference>
<evidence type="ECO:0000313" key="3">
    <source>
        <dbReference type="EMBL" id="ACI16078.1"/>
    </source>
</evidence>
<dbReference type="InterPro" id="IPR051716">
    <property type="entry name" value="Plant_RL_S/T_kinase"/>
</dbReference>
<evidence type="ECO:0000256" key="1">
    <source>
        <dbReference type="ARBA" id="ARBA00004167"/>
    </source>
</evidence>
<accession>B6DTP4</accession>
<dbReference type="EMBL" id="FJ168558">
    <property type="protein sequence ID" value="ACI16078.1"/>
    <property type="molecule type" value="Genomic_DNA"/>
</dbReference>
<dbReference type="AlphaFoldDB" id="B6DTP4"/>
<keyword evidence="2" id="KW-0732">Signal</keyword>
<dbReference type="SUPFAM" id="SSF52058">
    <property type="entry name" value="L domain-like"/>
    <property type="match status" value="1"/>
</dbReference>
<dbReference type="InterPro" id="IPR001611">
    <property type="entry name" value="Leu-rich_rpt"/>
</dbReference>
<keyword evidence="3" id="KW-0808">Transferase</keyword>
<dbReference type="PANTHER" id="PTHR48053">
    <property type="entry name" value="LEUCINE RICH REPEAT FAMILY PROTEIN, EXPRESSED"/>
    <property type="match status" value="1"/>
</dbReference>
<proteinExistence type="predicted"/>
<dbReference type="PANTHER" id="PTHR48053:SF32">
    <property type="entry name" value="LEUCINE RICH REPEAT FAMILY PROTEIN, EXPRESSED"/>
    <property type="match status" value="1"/>
</dbReference>
<protein>
    <submittedName>
        <fullName evidence="3">Receptor-type protein kinase</fullName>
    </submittedName>
</protein>
<dbReference type="Gene3D" id="3.80.10.10">
    <property type="entry name" value="Ribonuclease Inhibitor"/>
    <property type="match status" value="1"/>
</dbReference>
<reference evidence="3" key="1">
    <citation type="submission" date="2008-08" db="EMBL/GenBank/DDBJ databases">
        <title>Insights into the genome sequence of a free-living kinetoplastid: Bodo saltans (Kinetoplastida: Euglenozoa).</title>
        <authorList>
            <person name="Jackson A.P."/>
            <person name="Quail M.A."/>
            <person name="Berriman M."/>
        </authorList>
    </citation>
    <scope>NUCLEOTIDE SEQUENCE</scope>
    <source>
        <strain evidence="3">Lake Konstanz</strain>
    </source>
</reference>